<reference evidence="10 11" key="1">
    <citation type="submission" date="2021-05" db="EMBL/GenBank/DDBJ databases">
        <title>Direct Submission.</title>
        <authorList>
            <person name="Li K."/>
            <person name="Gao J."/>
        </authorList>
    </citation>
    <scope>NUCLEOTIDE SEQUENCE [LARGE SCALE GENOMIC DNA]</scope>
    <source>
        <strain evidence="10 11">Mg02</strain>
    </source>
</reference>
<evidence type="ECO:0000256" key="1">
    <source>
        <dbReference type="ARBA" id="ARBA00001927"/>
    </source>
</evidence>
<gene>
    <name evidence="10" type="ORF">KGD84_03985</name>
</gene>
<dbReference type="SUPFAM" id="SSF54862">
    <property type="entry name" value="4Fe-4S ferredoxins"/>
    <property type="match status" value="1"/>
</dbReference>
<dbReference type="PANTHER" id="PTHR36923:SF3">
    <property type="entry name" value="FERREDOXIN"/>
    <property type="match status" value="1"/>
</dbReference>
<evidence type="ECO:0000256" key="2">
    <source>
        <dbReference type="ARBA" id="ARBA00022448"/>
    </source>
</evidence>
<dbReference type="EMBL" id="CP074133">
    <property type="protein sequence ID" value="QUX23542.1"/>
    <property type="molecule type" value="Genomic_DNA"/>
</dbReference>
<dbReference type="InterPro" id="IPR010693">
    <property type="entry name" value="Divergent_4Fe-4S_mono-cluster"/>
</dbReference>
<keyword evidence="6 8" id="KW-0411">Iron-sulfur</keyword>
<organism evidence="10 11">
    <name type="scientific">Nocardiopsis changdeensis</name>
    <dbReference type="NCBI Taxonomy" id="2831969"/>
    <lineage>
        <taxon>Bacteria</taxon>
        <taxon>Bacillati</taxon>
        <taxon>Actinomycetota</taxon>
        <taxon>Actinomycetes</taxon>
        <taxon>Streptosporangiales</taxon>
        <taxon>Nocardiopsidaceae</taxon>
        <taxon>Nocardiopsis</taxon>
    </lineage>
</organism>
<dbReference type="Gene3D" id="3.30.70.20">
    <property type="match status" value="1"/>
</dbReference>
<dbReference type="PRINTS" id="PR00352">
    <property type="entry name" value="3FE4SFRDOXIN"/>
</dbReference>
<dbReference type="InterPro" id="IPR001080">
    <property type="entry name" value="3Fe4S_ferredoxin"/>
</dbReference>
<evidence type="ECO:0000256" key="5">
    <source>
        <dbReference type="ARBA" id="ARBA00023004"/>
    </source>
</evidence>
<dbReference type="InterPro" id="IPR051269">
    <property type="entry name" value="Fe-S_cluster_ET"/>
</dbReference>
<keyword evidence="11" id="KW-1185">Reference proteome</keyword>
<dbReference type="Proteomes" id="UP000676079">
    <property type="component" value="Chromosome"/>
</dbReference>
<keyword evidence="5 8" id="KW-0408">Iron</keyword>
<comment type="function">
    <text evidence="8">Ferredoxins are iron-sulfur proteins that transfer electrons in a wide variety of metabolic reactions.</text>
</comment>
<comment type="cofactor">
    <cofactor evidence="1">
        <name>[3Fe-4S] cluster</name>
        <dbReference type="ChEBI" id="CHEBI:21137"/>
    </cofactor>
</comment>
<protein>
    <recommendedName>
        <fullName evidence="8">Ferredoxin</fullName>
    </recommendedName>
</protein>
<evidence type="ECO:0000256" key="4">
    <source>
        <dbReference type="ARBA" id="ARBA00022982"/>
    </source>
</evidence>
<keyword evidence="3 8" id="KW-0479">Metal-binding</keyword>
<keyword evidence="2 8" id="KW-0813">Transport</keyword>
<name>A0ABX8BR23_9ACTN</name>
<evidence type="ECO:0000259" key="9">
    <source>
        <dbReference type="Pfam" id="PF06902"/>
    </source>
</evidence>
<sequence length="64" mass="6415">MRVVIDRSLCIGAGMCVLGAPGVFDQDPEEGLVEPVGGDAPDPGNPAVRRAVDTCPSGAVALVP</sequence>
<evidence type="ECO:0000313" key="10">
    <source>
        <dbReference type="EMBL" id="QUX23542.1"/>
    </source>
</evidence>
<evidence type="ECO:0000256" key="6">
    <source>
        <dbReference type="ARBA" id="ARBA00023014"/>
    </source>
</evidence>
<dbReference type="PANTHER" id="PTHR36923">
    <property type="entry name" value="FERREDOXIN"/>
    <property type="match status" value="1"/>
</dbReference>
<keyword evidence="7" id="KW-0003">3Fe-4S</keyword>
<evidence type="ECO:0000313" key="11">
    <source>
        <dbReference type="Proteomes" id="UP000676079"/>
    </source>
</evidence>
<feature type="domain" description="Divergent 4Fe-4S mono-cluster" evidence="9">
    <location>
        <begin position="1"/>
        <end position="62"/>
    </location>
</feature>
<dbReference type="RefSeq" id="WP_220564765.1">
    <property type="nucleotide sequence ID" value="NZ_CP074133.1"/>
</dbReference>
<dbReference type="Pfam" id="PF06902">
    <property type="entry name" value="Fer4_19"/>
    <property type="match status" value="1"/>
</dbReference>
<evidence type="ECO:0000256" key="7">
    <source>
        <dbReference type="ARBA" id="ARBA00023291"/>
    </source>
</evidence>
<evidence type="ECO:0000256" key="8">
    <source>
        <dbReference type="RuleBase" id="RU368020"/>
    </source>
</evidence>
<accession>A0ABX8BR23</accession>
<keyword evidence="4 8" id="KW-0249">Electron transport</keyword>
<evidence type="ECO:0000256" key="3">
    <source>
        <dbReference type="ARBA" id="ARBA00022723"/>
    </source>
</evidence>
<proteinExistence type="predicted"/>